<dbReference type="RefSeq" id="WP_013421433.1">
    <property type="nucleotide sequence ID" value="NC_014666.1"/>
</dbReference>
<evidence type="ECO:0008006" key="4">
    <source>
        <dbReference type="Google" id="ProtNLM"/>
    </source>
</evidence>
<name>E3J619_PSEI1</name>
<accession>E3J619</accession>
<evidence type="ECO:0000256" key="1">
    <source>
        <dbReference type="SAM" id="SignalP"/>
    </source>
</evidence>
<dbReference type="InParanoid" id="E3J619"/>
<dbReference type="EMBL" id="CP002299">
    <property type="protein sequence ID" value="ADP78310.1"/>
    <property type="molecule type" value="Genomic_DNA"/>
</dbReference>
<feature type="chain" id="PRO_5038791259" description="Lipoprotein" evidence="1">
    <location>
        <begin position="28"/>
        <end position="255"/>
    </location>
</feature>
<dbReference type="OrthoDB" id="3217519at2"/>
<evidence type="ECO:0000313" key="2">
    <source>
        <dbReference type="EMBL" id="ADP78310.1"/>
    </source>
</evidence>
<keyword evidence="1" id="KW-0732">Signal</keyword>
<dbReference type="KEGG" id="fri:FraEuI1c_0222"/>
<dbReference type="HOGENOM" id="CLU_092005_0_0_11"/>
<dbReference type="Proteomes" id="UP000002484">
    <property type="component" value="Chromosome"/>
</dbReference>
<protein>
    <recommendedName>
        <fullName evidence="4">Lipoprotein</fullName>
    </recommendedName>
</protein>
<keyword evidence="3" id="KW-1185">Reference proteome</keyword>
<feature type="signal peptide" evidence="1">
    <location>
        <begin position="1"/>
        <end position="27"/>
    </location>
</feature>
<gene>
    <name evidence="2" type="ordered locus">FraEuI1c_0222</name>
</gene>
<proteinExistence type="predicted"/>
<reference evidence="2 3" key="1">
    <citation type="submission" date="2010-10" db="EMBL/GenBank/DDBJ databases">
        <title>Complete sequence of Frankia sp. EuI1c.</title>
        <authorList>
            <consortium name="US DOE Joint Genome Institute"/>
            <person name="Lucas S."/>
            <person name="Copeland A."/>
            <person name="Lapidus A."/>
            <person name="Cheng J.-F."/>
            <person name="Bruce D."/>
            <person name="Goodwin L."/>
            <person name="Pitluck S."/>
            <person name="Chertkov O."/>
            <person name="Detter J.C."/>
            <person name="Han C."/>
            <person name="Tapia R."/>
            <person name="Land M."/>
            <person name="Hauser L."/>
            <person name="Jeffries C."/>
            <person name="Kyrpides N."/>
            <person name="Ivanova N."/>
            <person name="Mikhailova N."/>
            <person name="Beauchemin N."/>
            <person name="Sen A."/>
            <person name="Sur S.A."/>
            <person name="Gtari M."/>
            <person name="Wall L."/>
            <person name="Tisa L."/>
            <person name="Woyke T."/>
        </authorList>
    </citation>
    <scope>NUCLEOTIDE SEQUENCE [LARGE SCALE GENOMIC DNA]</scope>
    <source>
        <strain evidence="3">DSM 45817 / CECT 9037 / EuI1c</strain>
    </source>
</reference>
<evidence type="ECO:0000313" key="3">
    <source>
        <dbReference type="Proteomes" id="UP000002484"/>
    </source>
</evidence>
<sequence length="255" mass="26822" precursor="true">MHGQGWGRRLRRGACVGVAATAMAVLAAGCQSGGDPTIAPAPEVTSAVTTPVVTTPPATPPQDLKATDYVLTAGPETDGFDGSGGADEDTTDPAARARIAACVGVPDYNPAEPFDRSSGDTFVGQQDQMTQASSQAKILSAAQVRQDASIVTNPRFADCMRAELVSSIGDKPIGGETYKILSVRSLSHPDGITAFFRTTMEVSNADTTQRFFMDVAYFYVGQVAVELDFQNFDSPMPASTEQAMAAQITDKLTDQ</sequence>
<organism evidence="2 3">
    <name type="scientific">Pseudofrankia inefficax (strain DSM 45817 / CECT 9037 / DDB 130130 / EuI1c)</name>
    <name type="common">Frankia inefficax</name>
    <dbReference type="NCBI Taxonomy" id="298654"/>
    <lineage>
        <taxon>Bacteria</taxon>
        <taxon>Bacillati</taxon>
        <taxon>Actinomycetota</taxon>
        <taxon>Actinomycetes</taxon>
        <taxon>Frankiales</taxon>
        <taxon>Frankiaceae</taxon>
        <taxon>Pseudofrankia</taxon>
    </lineage>
</organism>
<dbReference type="AlphaFoldDB" id="E3J619"/>